<dbReference type="EMBL" id="CAEUNJ010000031">
    <property type="protein sequence ID" value="CAB4371500.1"/>
    <property type="molecule type" value="Genomic_DNA"/>
</dbReference>
<evidence type="ECO:0000313" key="4">
    <source>
        <dbReference type="EMBL" id="CAB4791966.1"/>
    </source>
</evidence>
<dbReference type="InterPro" id="IPR004381">
    <property type="entry name" value="Glycerate_kinase"/>
</dbReference>
<dbReference type="Gene3D" id="3.90.1510.10">
    <property type="entry name" value="Glycerate kinase, domain 2"/>
    <property type="match status" value="2"/>
</dbReference>
<dbReference type="PANTHER" id="PTHR21599">
    <property type="entry name" value="GLYCERATE KINASE"/>
    <property type="match status" value="1"/>
</dbReference>
<dbReference type="EMBL" id="CAFAAM010000003">
    <property type="protein sequence ID" value="CAB4791966.1"/>
    <property type="molecule type" value="Genomic_DNA"/>
</dbReference>
<dbReference type="SUPFAM" id="SSF110738">
    <property type="entry name" value="Glycerate kinase I"/>
    <property type="match status" value="1"/>
</dbReference>
<dbReference type="GO" id="GO:0008887">
    <property type="term" value="F:glycerate kinase activity"/>
    <property type="evidence" value="ECO:0007669"/>
    <property type="project" value="InterPro"/>
</dbReference>
<evidence type="ECO:0000313" key="1">
    <source>
        <dbReference type="EMBL" id="CAB4371500.1"/>
    </source>
</evidence>
<name>A0A6J6WZQ9_9ZZZZ</name>
<dbReference type="PIRSF" id="PIRSF006078">
    <property type="entry name" value="GlxK"/>
    <property type="match status" value="1"/>
</dbReference>
<sequence>MRVVVAPDKFKGTAGAPALASAIGAALISAGHEVDVFPMADGGEGFLEALGGANRTTTVTGPLGKPVEAGWRLAKGTAVIEMATAAGLVLVGGPEENDAIEASTRGVGELIVTAVEAGARRIVLGVGGSATTDGGLGALKAMHPTQRFRGIDLFVACDVRTRFVDAAEVFAPQKGATFSQVALLRRRLERLAQVYKMETGVDVTEVDGSGAAGGLAGGLLTIGAKLVSGFEFVADELGLDEAIEGADLVITGEGFLDDESFDGKVVGGVAALCAELDVPCLAIVGEVIEPLPTLPNGFTVVSMTKRFGEDRSFEYPIDCAVELALEFVKQ</sequence>
<dbReference type="EMBL" id="CAEZXY010000003">
    <property type="protein sequence ID" value="CAB4694568.1"/>
    <property type="molecule type" value="Genomic_DNA"/>
</dbReference>
<evidence type="ECO:0000313" key="2">
    <source>
        <dbReference type="EMBL" id="CAB4694568.1"/>
    </source>
</evidence>
<dbReference type="EMBL" id="CAFAAD010000030">
    <property type="protein sequence ID" value="CAB4788448.1"/>
    <property type="molecule type" value="Genomic_DNA"/>
</dbReference>
<dbReference type="EMBL" id="CAFBOK010000030">
    <property type="protein sequence ID" value="CAB4975526.1"/>
    <property type="molecule type" value="Genomic_DNA"/>
</dbReference>
<dbReference type="InterPro" id="IPR018193">
    <property type="entry name" value="Glyc_kinase_flavodox-like_fold"/>
</dbReference>
<dbReference type="PANTHER" id="PTHR21599:SF0">
    <property type="entry name" value="GLYCERATE KINASE"/>
    <property type="match status" value="1"/>
</dbReference>
<dbReference type="AlphaFoldDB" id="A0A6J6WZQ9"/>
<dbReference type="EMBL" id="CAFBNJ010000121">
    <property type="protein sequence ID" value="CAB4964075.1"/>
    <property type="molecule type" value="Genomic_DNA"/>
</dbReference>
<reference evidence="3" key="1">
    <citation type="submission" date="2020-05" db="EMBL/GenBank/DDBJ databases">
        <authorList>
            <person name="Chiriac C."/>
            <person name="Salcher M."/>
            <person name="Ghai R."/>
            <person name="Kavagutti S V."/>
        </authorList>
    </citation>
    <scope>NUCLEOTIDE SEQUENCE</scope>
</reference>
<proteinExistence type="predicted"/>
<organism evidence="3">
    <name type="scientific">freshwater metagenome</name>
    <dbReference type="NCBI Taxonomy" id="449393"/>
    <lineage>
        <taxon>unclassified sequences</taxon>
        <taxon>metagenomes</taxon>
        <taxon>ecological metagenomes</taxon>
    </lineage>
</organism>
<protein>
    <submittedName>
        <fullName evidence="3">Unannotated protein</fullName>
    </submittedName>
</protein>
<evidence type="ECO:0000313" key="3">
    <source>
        <dbReference type="EMBL" id="CAB4788448.1"/>
    </source>
</evidence>
<evidence type="ECO:0000313" key="5">
    <source>
        <dbReference type="EMBL" id="CAB4964075.1"/>
    </source>
</evidence>
<dbReference type="Pfam" id="PF02595">
    <property type="entry name" value="Gly_kinase"/>
    <property type="match status" value="2"/>
</dbReference>
<evidence type="ECO:0000313" key="6">
    <source>
        <dbReference type="EMBL" id="CAB4975526.1"/>
    </source>
</evidence>
<dbReference type="GO" id="GO:0031388">
    <property type="term" value="P:organic acid phosphorylation"/>
    <property type="evidence" value="ECO:0007669"/>
    <property type="project" value="InterPro"/>
</dbReference>
<accession>A0A6J6WZQ9</accession>
<gene>
    <name evidence="2" type="ORF">UFOPK2624_00180</name>
    <name evidence="3" type="ORF">UFOPK2969_00579</name>
    <name evidence="4" type="ORF">UFOPK3010_00036</name>
    <name evidence="5" type="ORF">UFOPK3785_01721</name>
    <name evidence="6" type="ORF">UFOPK3927_00404</name>
    <name evidence="1" type="ORF">UFOPK4201_00869</name>
</gene>
<dbReference type="InterPro" id="IPR036129">
    <property type="entry name" value="Glycerate_kinase_sf"/>
</dbReference>